<accession>A0AAW2M4N5</accession>
<evidence type="ECO:0000313" key="2">
    <source>
        <dbReference type="EMBL" id="KAL0325446.1"/>
    </source>
</evidence>
<reference evidence="2" key="2">
    <citation type="journal article" date="2024" name="Plant">
        <title>Genomic evolution and insights into agronomic trait innovations of Sesamum species.</title>
        <authorList>
            <person name="Miao H."/>
            <person name="Wang L."/>
            <person name="Qu L."/>
            <person name="Liu H."/>
            <person name="Sun Y."/>
            <person name="Le M."/>
            <person name="Wang Q."/>
            <person name="Wei S."/>
            <person name="Zheng Y."/>
            <person name="Lin W."/>
            <person name="Duan Y."/>
            <person name="Cao H."/>
            <person name="Xiong S."/>
            <person name="Wang X."/>
            <person name="Wei L."/>
            <person name="Li C."/>
            <person name="Ma Q."/>
            <person name="Ju M."/>
            <person name="Zhao R."/>
            <person name="Li G."/>
            <person name="Mu C."/>
            <person name="Tian Q."/>
            <person name="Mei H."/>
            <person name="Zhang T."/>
            <person name="Gao T."/>
            <person name="Zhang H."/>
        </authorList>
    </citation>
    <scope>NUCLEOTIDE SEQUENCE</scope>
    <source>
        <strain evidence="2">G02</strain>
    </source>
</reference>
<sequence>MVVRSRLDAHASNTRRAGRQDVARVGSSCARRHQQTAAGTLTTLYRCAQCPADARMTRQMRTGLDGRLRCCARHSPHIDALGDGQSQTGLADDGGYTRAVTRDPARRSESVEKVVGREEDRVPASKVKVSDPKPFGGVRSAKELENFLWDTEIYFQAARIPKAKKISITSMYLIGDAKLWWRTRLSNDAVRIVE</sequence>
<protein>
    <recommendedName>
        <fullName evidence="3">Retrotransposon gag domain-containing protein</fullName>
    </recommendedName>
</protein>
<name>A0AAW2M4N5_SESRA</name>
<dbReference type="EMBL" id="JACGWJ010000023">
    <property type="protein sequence ID" value="KAL0325446.1"/>
    <property type="molecule type" value="Genomic_DNA"/>
</dbReference>
<comment type="caution">
    <text evidence="2">The sequence shown here is derived from an EMBL/GenBank/DDBJ whole genome shotgun (WGS) entry which is preliminary data.</text>
</comment>
<dbReference type="AlphaFoldDB" id="A0AAW2M4N5"/>
<evidence type="ECO:0008006" key="3">
    <source>
        <dbReference type="Google" id="ProtNLM"/>
    </source>
</evidence>
<feature type="region of interest" description="Disordered" evidence="1">
    <location>
        <begin position="81"/>
        <end position="128"/>
    </location>
</feature>
<gene>
    <name evidence="2" type="ORF">Sradi_5113900</name>
</gene>
<proteinExistence type="predicted"/>
<reference evidence="2" key="1">
    <citation type="submission" date="2020-06" db="EMBL/GenBank/DDBJ databases">
        <authorList>
            <person name="Li T."/>
            <person name="Hu X."/>
            <person name="Zhang T."/>
            <person name="Song X."/>
            <person name="Zhang H."/>
            <person name="Dai N."/>
            <person name="Sheng W."/>
            <person name="Hou X."/>
            <person name="Wei L."/>
        </authorList>
    </citation>
    <scope>NUCLEOTIDE SEQUENCE</scope>
    <source>
        <strain evidence="2">G02</strain>
        <tissue evidence="2">Leaf</tissue>
    </source>
</reference>
<organism evidence="2">
    <name type="scientific">Sesamum radiatum</name>
    <name type="common">Black benniseed</name>
    <dbReference type="NCBI Taxonomy" id="300843"/>
    <lineage>
        <taxon>Eukaryota</taxon>
        <taxon>Viridiplantae</taxon>
        <taxon>Streptophyta</taxon>
        <taxon>Embryophyta</taxon>
        <taxon>Tracheophyta</taxon>
        <taxon>Spermatophyta</taxon>
        <taxon>Magnoliopsida</taxon>
        <taxon>eudicotyledons</taxon>
        <taxon>Gunneridae</taxon>
        <taxon>Pentapetalae</taxon>
        <taxon>asterids</taxon>
        <taxon>lamiids</taxon>
        <taxon>Lamiales</taxon>
        <taxon>Pedaliaceae</taxon>
        <taxon>Sesamum</taxon>
    </lineage>
</organism>
<feature type="compositionally biased region" description="Basic and acidic residues" evidence="1">
    <location>
        <begin position="100"/>
        <end position="128"/>
    </location>
</feature>
<evidence type="ECO:0000256" key="1">
    <source>
        <dbReference type="SAM" id="MobiDB-lite"/>
    </source>
</evidence>